<proteinExistence type="inferred from homology"/>
<dbReference type="Proteomes" id="UP000249402">
    <property type="component" value="Unassembled WGS sequence"/>
</dbReference>
<evidence type="ECO:0000256" key="3">
    <source>
        <dbReference type="ARBA" id="ARBA00023242"/>
    </source>
</evidence>
<comment type="subcellular location">
    <subcellularLocation>
        <location evidence="1">Nucleus</location>
        <location evidence="1">Nucleolus</location>
    </subcellularLocation>
</comment>
<dbReference type="GO" id="GO:0005730">
    <property type="term" value="C:nucleolus"/>
    <property type="evidence" value="ECO:0007669"/>
    <property type="project" value="UniProtKB-SubCell"/>
</dbReference>
<feature type="compositionally biased region" description="Low complexity" evidence="4">
    <location>
        <begin position="174"/>
        <end position="185"/>
    </location>
</feature>
<dbReference type="SUPFAM" id="SSF50405">
    <property type="entry name" value="Actin-crosslinking proteins"/>
    <property type="match status" value="1"/>
</dbReference>
<dbReference type="EMBL" id="KZ824440">
    <property type="protein sequence ID" value="RAL00429.1"/>
    <property type="molecule type" value="Genomic_DNA"/>
</dbReference>
<reference evidence="5 6" key="1">
    <citation type="submission" date="2018-02" db="EMBL/GenBank/DDBJ databases">
        <title>The genomes of Aspergillus section Nigri reveals drivers in fungal speciation.</title>
        <authorList>
            <consortium name="DOE Joint Genome Institute"/>
            <person name="Vesth T.C."/>
            <person name="Nybo J."/>
            <person name="Theobald S."/>
            <person name="Brandl J."/>
            <person name="Frisvad J.C."/>
            <person name="Nielsen K.F."/>
            <person name="Lyhne E.K."/>
            <person name="Kogle M.E."/>
            <person name="Kuo A."/>
            <person name="Riley R."/>
            <person name="Clum A."/>
            <person name="Nolan M."/>
            <person name="Lipzen A."/>
            <person name="Salamov A."/>
            <person name="Henrissat B."/>
            <person name="Wiebenga A."/>
            <person name="De vries R.P."/>
            <person name="Grigoriev I.V."/>
            <person name="Mortensen U.H."/>
            <person name="Andersen M.R."/>
            <person name="Baker S.E."/>
        </authorList>
    </citation>
    <scope>NUCLEOTIDE SEQUENCE [LARGE SCALE GENOMIC DNA]</scope>
    <source>
        <strain evidence="5 6">CBS 121593</strain>
    </source>
</reference>
<keyword evidence="3" id="KW-0539">Nucleus</keyword>
<protein>
    <recommendedName>
        <fullName evidence="7">FRG1-like family protein</fullName>
    </recommendedName>
</protein>
<dbReference type="InterPro" id="IPR010414">
    <property type="entry name" value="FRG1"/>
</dbReference>
<dbReference type="InterPro" id="IPR008999">
    <property type="entry name" value="Actin-crosslinking"/>
</dbReference>
<accession>A0A395GZB6</accession>
<evidence type="ECO:0008006" key="7">
    <source>
        <dbReference type="Google" id="ProtNLM"/>
    </source>
</evidence>
<keyword evidence="6" id="KW-1185">Reference proteome</keyword>
<comment type="similarity">
    <text evidence="2">Belongs to the FRG1 family.</text>
</comment>
<dbReference type="OrthoDB" id="5539371at2759"/>
<organism evidence="5 6">
    <name type="scientific">Aspergillus ibericus CBS 121593</name>
    <dbReference type="NCBI Taxonomy" id="1448316"/>
    <lineage>
        <taxon>Eukaryota</taxon>
        <taxon>Fungi</taxon>
        <taxon>Dikarya</taxon>
        <taxon>Ascomycota</taxon>
        <taxon>Pezizomycotina</taxon>
        <taxon>Eurotiomycetes</taxon>
        <taxon>Eurotiomycetidae</taxon>
        <taxon>Eurotiales</taxon>
        <taxon>Aspergillaceae</taxon>
        <taxon>Aspergillus</taxon>
        <taxon>Aspergillus subgen. Circumdati</taxon>
    </lineage>
</organism>
<dbReference type="GO" id="GO:0071013">
    <property type="term" value="C:catalytic step 2 spliceosome"/>
    <property type="evidence" value="ECO:0007669"/>
    <property type="project" value="TreeGrafter"/>
</dbReference>
<evidence type="ECO:0000256" key="4">
    <source>
        <dbReference type="SAM" id="MobiDB-lite"/>
    </source>
</evidence>
<evidence type="ECO:0000313" key="5">
    <source>
        <dbReference type="EMBL" id="RAL00429.1"/>
    </source>
</evidence>
<feature type="region of interest" description="Disordered" evidence="4">
    <location>
        <begin position="1"/>
        <end position="61"/>
    </location>
</feature>
<sequence length="308" mass="33262">MVKPLTFKGDKPKKRKHTTDSSTSSAPKKKPTLTTSSESQPPAINEEEDASTLSDQSWVSADTPTDISGPILLVLRTNPPTCLATDAHGTVFASQIENLIEGDPATAEPHDVRQVWVATKVAGIEGWSLRGGSGKYLTSDKHGILSAAASAVSRHEIFTITESESGGGGFFNVGTASSATTTGDADTPEGQAQGKENKNKPTFLCAKEVLSKTTASGVKVEVRGDETKVESNEGTNVRVRMQARFKPRIQASKEIKAREKIGRKELEGIVGRRLDEDEVRRLRKARKEGDFHEAVLDVKVRGKHDKFA</sequence>
<dbReference type="PANTHER" id="PTHR12928:SF0">
    <property type="entry name" value="FSHD REGION GENE 1"/>
    <property type="match status" value="1"/>
</dbReference>
<evidence type="ECO:0000313" key="6">
    <source>
        <dbReference type="Proteomes" id="UP000249402"/>
    </source>
</evidence>
<dbReference type="STRING" id="1448316.A0A395GZB6"/>
<dbReference type="Gene3D" id="2.80.10.50">
    <property type="match status" value="1"/>
</dbReference>
<dbReference type="GeneID" id="37229192"/>
<dbReference type="VEuPathDB" id="FungiDB:BO80DRAFT_502497"/>
<feature type="compositionally biased region" description="Polar residues" evidence="4">
    <location>
        <begin position="51"/>
        <end position="61"/>
    </location>
</feature>
<feature type="region of interest" description="Disordered" evidence="4">
    <location>
        <begin position="169"/>
        <end position="199"/>
    </location>
</feature>
<dbReference type="Pfam" id="PF06229">
    <property type="entry name" value="FRG1"/>
    <property type="match status" value="1"/>
</dbReference>
<dbReference type="PANTHER" id="PTHR12928">
    <property type="entry name" value="FRG1 PROTEIN"/>
    <property type="match status" value="1"/>
</dbReference>
<feature type="compositionally biased region" description="Low complexity" evidence="4">
    <location>
        <begin position="20"/>
        <end position="37"/>
    </location>
</feature>
<dbReference type="CDD" id="cd23339">
    <property type="entry name" value="beta-trefoil_FSCN_fungal_FRG1-like"/>
    <property type="match status" value="1"/>
</dbReference>
<evidence type="ECO:0000256" key="2">
    <source>
        <dbReference type="ARBA" id="ARBA00010878"/>
    </source>
</evidence>
<gene>
    <name evidence="5" type="ORF">BO80DRAFT_502497</name>
</gene>
<dbReference type="GO" id="GO:0051015">
    <property type="term" value="F:actin filament binding"/>
    <property type="evidence" value="ECO:0007669"/>
    <property type="project" value="TreeGrafter"/>
</dbReference>
<name>A0A395GZB6_9EURO</name>
<evidence type="ECO:0000256" key="1">
    <source>
        <dbReference type="ARBA" id="ARBA00004604"/>
    </source>
</evidence>
<dbReference type="RefSeq" id="XP_025574756.1">
    <property type="nucleotide sequence ID" value="XM_025724327.1"/>
</dbReference>
<dbReference type="AlphaFoldDB" id="A0A395GZB6"/>